<accession>A0AAN9RD98</accession>
<dbReference type="AlphaFoldDB" id="A0AAN9RD98"/>
<comment type="caution">
    <text evidence="1">The sequence shown here is derived from an EMBL/GenBank/DDBJ whole genome shotgun (WGS) entry which is preliminary data.</text>
</comment>
<reference evidence="1 2" key="1">
    <citation type="submission" date="2024-01" db="EMBL/GenBank/DDBJ databases">
        <title>The genomes of 5 underutilized Papilionoideae crops provide insights into root nodulation and disease resistanc.</title>
        <authorList>
            <person name="Jiang F."/>
        </authorList>
    </citation>
    <scope>NUCLEOTIDE SEQUENCE [LARGE SCALE GENOMIC DNA]</scope>
    <source>
        <strain evidence="1">LVBAO_FW01</strain>
        <tissue evidence="1">Leaves</tissue>
    </source>
</reference>
<proteinExistence type="predicted"/>
<sequence>MYPVVVVSMQLPNTNDKCISTLAKGKRKPHSAWLKEVLKWDKQTFPHSTILTHSHYPNPILFLSLSLTHTSLFLSASTNMSWETPSFFS</sequence>
<dbReference type="Proteomes" id="UP001367508">
    <property type="component" value="Unassembled WGS sequence"/>
</dbReference>
<organism evidence="1 2">
    <name type="scientific">Canavalia gladiata</name>
    <name type="common">Sword bean</name>
    <name type="synonym">Dolichos gladiatus</name>
    <dbReference type="NCBI Taxonomy" id="3824"/>
    <lineage>
        <taxon>Eukaryota</taxon>
        <taxon>Viridiplantae</taxon>
        <taxon>Streptophyta</taxon>
        <taxon>Embryophyta</taxon>
        <taxon>Tracheophyta</taxon>
        <taxon>Spermatophyta</taxon>
        <taxon>Magnoliopsida</taxon>
        <taxon>eudicotyledons</taxon>
        <taxon>Gunneridae</taxon>
        <taxon>Pentapetalae</taxon>
        <taxon>rosids</taxon>
        <taxon>fabids</taxon>
        <taxon>Fabales</taxon>
        <taxon>Fabaceae</taxon>
        <taxon>Papilionoideae</taxon>
        <taxon>50 kb inversion clade</taxon>
        <taxon>NPAAA clade</taxon>
        <taxon>indigoferoid/millettioid clade</taxon>
        <taxon>Phaseoleae</taxon>
        <taxon>Canavalia</taxon>
    </lineage>
</organism>
<evidence type="ECO:0000313" key="1">
    <source>
        <dbReference type="EMBL" id="KAK7362403.1"/>
    </source>
</evidence>
<keyword evidence="2" id="KW-1185">Reference proteome</keyword>
<gene>
    <name evidence="1" type="ORF">VNO77_04514</name>
</gene>
<name>A0AAN9RD98_CANGL</name>
<evidence type="ECO:0000313" key="2">
    <source>
        <dbReference type="Proteomes" id="UP001367508"/>
    </source>
</evidence>
<protein>
    <submittedName>
        <fullName evidence="1">Uncharacterized protein</fullName>
    </submittedName>
</protein>
<dbReference type="EMBL" id="JAYMYQ010000001">
    <property type="protein sequence ID" value="KAK7362403.1"/>
    <property type="molecule type" value="Genomic_DNA"/>
</dbReference>